<evidence type="ECO:0000313" key="1">
    <source>
        <dbReference type="EMBL" id="PRZ17423.1"/>
    </source>
</evidence>
<dbReference type="EMBL" id="PVTZ01000001">
    <property type="protein sequence ID" value="PRZ17423.1"/>
    <property type="molecule type" value="Genomic_DNA"/>
</dbReference>
<organism evidence="1 2">
    <name type="scientific">Laceyella sediminis</name>
    <dbReference type="NCBI Taxonomy" id="573074"/>
    <lineage>
        <taxon>Bacteria</taxon>
        <taxon>Bacillati</taxon>
        <taxon>Bacillota</taxon>
        <taxon>Bacilli</taxon>
        <taxon>Bacillales</taxon>
        <taxon>Thermoactinomycetaceae</taxon>
        <taxon>Laceyella</taxon>
    </lineage>
</organism>
<name>A0ABX5ETX4_9BACL</name>
<protein>
    <submittedName>
        <fullName evidence="1">YolD-like protein</fullName>
    </submittedName>
</protein>
<proteinExistence type="predicted"/>
<accession>A0ABX5ETX4</accession>
<dbReference type="Proteomes" id="UP000238836">
    <property type="component" value="Unassembled WGS sequence"/>
</dbReference>
<dbReference type="Pfam" id="PF08863">
    <property type="entry name" value="YolD"/>
    <property type="match status" value="1"/>
</dbReference>
<dbReference type="InterPro" id="IPR014962">
    <property type="entry name" value="YolD"/>
</dbReference>
<keyword evidence="2" id="KW-1185">Reference proteome</keyword>
<evidence type="ECO:0000313" key="2">
    <source>
        <dbReference type="Proteomes" id="UP000238836"/>
    </source>
</evidence>
<gene>
    <name evidence="1" type="ORF">CLV36_101528</name>
</gene>
<sequence>MNESLNRHNMLWEGSRMFLPEHRAALLQRKQDEEAFIPPQLDEDQLVEMNRLLMEAVDGDFPLLVRYVNRRRPCEWCGFVQKINPHERWIRLANGRETTTIPFSDIYGMEKATDRDDV</sequence>
<dbReference type="RefSeq" id="WP_022736922.1">
    <property type="nucleotide sequence ID" value="NZ_PVTZ01000001.1"/>
</dbReference>
<comment type="caution">
    <text evidence="1">The sequence shown here is derived from an EMBL/GenBank/DDBJ whole genome shotgun (WGS) entry which is preliminary data.</text>
</comment>
<reference evidence="1 2" key="1">
    <citation type="submission" date="2018-03" db="EMBL/GenBank/DDBJ databases">
        <title>Genomic Encyclopedia of Archaeal and Bacterial Type Strains, Phase II (KMG-II): from individual species to whole genera.</title>
        <authorList>
            <person name="Goeker M."/>
        </authorList>
    </citation>
    <scope>NUCLEOTIDE SEQUENCE [LARGE SCALE GENOMIC DNA]</scope>
    <source>
        <strain evidence="1 2">RHA1</strain>
    </source>
</reference>